<dbReference type="EMBL" id="CP136600">
    <property type="protein sequence ID" value="WOH38226.1"/>
    <property type="molecule type" value="Genomic_DNA"/>
</dbReference>
<dbReference type="Proteomes" id="UP001301442">
    <property type="component" value="Chromosome"/>
</dbReference>
<proteinExistence type="predicted"/>
<protein>
    <submittedName>
        <fullName evidence="1">Uncharacterized protein</fullName>
    </submittedName>
</protein>
<organism evidence="1 2">
    <name type="scientific">Thalassotalea fonticola</name>
    <dbReference type="NCBI Taxonomy" id="3065649"/>
    <lineage>
        <taxon>Bacteria</taxon>
        <taxon>Pseudomonadati</taxon>
        <taxon>Pseudomonadota</taxon>
        <taxon>Gammaproteobacteria</taxon>
        <taxon>Alteromonadales</taxon>
        <taxon>Colwelliaceae</taxon>
        <taxon>Thalassotalea</taxon>
    </lineage>
</organism>
<gene>
    <name evidence="1" type="ORF">RI844_03030</name>
</gene>
<name>A0ABZ0GS54_9GAMM</name>
<evidence type="ECO:0000313" key="2">
    <source>
        <dbReference type="Proteomes" id="UP001301442"/>
    </source>
</evidence>
<keyword evidence="2" id="KW-1185">Reference proteome</keyword>
<evidence type="ECO:0000313" key="1">
    <source>
        <dbReference type="EMBL" id="WOH38226.1"/>
    </source>
</evidence>
<sequence>MKKPEMPRKMLASLFNFCRFDSSTHEAILVPNVDGNGLLIAQSRP</sequence>
<reference evidence="1 2" key="1">
    <citation type="submission" date="2023-09" db="EMBL/GenBank/DDBJ databases">
        <authorList>
            <person name="Qi X."/>
        </authorList>
    </citation>
    <scope>NUCLEOTIDE SEQUENCE [LARGE SCALE GENOMIC DNA]</scope>
    <source>
        <strain evidence="1 2">S1-1</strain>
    </source>
</reference>
<accession>A0ABZ0GS54</accession>
<dbReference type="RefSeq" id="WP_348396999.1">
    <property type="nucleotide sequence ID" value="NZ_CP136600.1"/>
</dbReference>